<evidence type="ECO:0000313" key="1">
    <source>
        <dbReference type="EMBL" id="MFB9312940.1"/>
    </source>
</evidence>
<dbReference type="SUPFAM" id="SSF55961">
    <property type="entry name" value="Bet v1-like"/>
    <property type="match status" value="1"/>
</dbReference>
<dbReference type="Pfam" id="PF10698">
    <property type="entry name" value="DUF2505"/>
    <property type="match status" value="1"/>
</dbReference>
<name>A0ABV5K8A6_9ACTN</name>
<comment type="caution">
    <text evidence="1">The sequence shown here is derived from an EMBL/GenBank/DDBJ whole genome shotgun (WGS) entry which is preliminary data.</text>
</comment>
<dbReference type="Gene3D" id="3.30.530.20">
    <property type="match status" value="1"/>
</dbReference>
<evidence type="ECO:0000313" key="2">
    <source>
        <dbReference type="Proteomes" id="UP001589750"/>
    </source>
</evidence>
<dbReference type="EMBL" id="JBHMDG010000009">
    <property type="protein sequence ID" value="MFB9312940.1"/>
    <property type="molecule type" value="Genomic_DNA"/>
</dbReference>
<gene>
    <name evidence="1" type="ORF">ACFFRI_07785</name>
</gene>
<accession>A0ABV5K8A6</accession>
<sequence length="160" mass="16812">MRFRHALTYDAPPTEVFAMLSDPAFREKVATAQGVVSADVRLTPTGSGFDLDMDQVQNTAGLPSIAKKVVGDTTEITLTERWPDASGGSLEIVAPGKPTSASGTIALAEQGAGTVETVELEIRVKVPLIGGKLERLMADSVKSGMDVEQTVAAAWLAGER</sequence>
<proteinExistence type="predicted"/>
<keyword evidence="2" id="KW-1185">Reference proteome</keyword>
<dbReference type="InterPro" id="IPR019639">
    <property type="entry name" value="DUF2505"/>
</dbReference>
<reference evidence="1 2" key="1">
    <citation type="submission" date="2024-09" db="EMBL/GenBank/DDBJ databases">
        <authorList>
            <person name="Sun Q."/>
            <person name="Mori K."/>
        </authorList>
    </citation>
    <scope>NUCLEOTIDE SEQUENCE [LARGE SCALE GENOMIC DNA]</scope>
    <source>
        <strain evidence="1 2">JCM 9626</strain>
    </source>
</reference>
<dbReference type="Proteomes" id="UP001589750">
    <property type="component" value="Unassembled WGS sequence"/>
</dbReference>
<dbReference type="RefSeq" id="WP_140011465.1">
    <property type="nucleotide sequence ID" value="NZ_JBHMDG010000009.1"/>
</dbReference>
<dbReference type="InterPro" id="IPR023393">
    <property type="entry name" value="START-like_dom_sf"/>
</dbReference>
<protein>
    <submittedName>
        <fullName evidence="1">DUF2505 domain-containing protein</fullName>
    </submittedName>
</protein>
<organism evidence="1 2">
    <name type="scientific">Nocardioides plantarum</name>
    <dbReference type="NCBI Taxonomy" id="29299"/>
    <lineage>
        <taxon>Bacteria</taxon>
        <taxon>Bacillati</taxon>
        <taxon>Actinomycetota</taxon>
        <taxon>Actinomycetes</taxon>
        <taxon>Propionibacteriales</taxon>
        <taxon>Nocardioidaceae</taxon>
        <taxon>Nocardioides</taxon>
    </lineage>
</organism>